<dbReference type="InterPro" id="IPR025322">
    <property type="entry name" value="PADRE_dom"/>
</dbReference>
<evidence type="ECO:0000313" key="3">
    <source>
        <dbReference type="Proteomes" id="UP001497512"/>
    </source>
</evidence>
<feature type="region of interest" description="Disordered" evidence="1">
    <location>
        <begin position="83"/>
        <end position="109"/>
    </location>
</feature>
<reference evidence="2" key="1">
    <citation type="submission" date="2024-02" db="EMBL/GenBank/DDBJ databases">
        <authorList>
            <consortium name="ELIXIR-Norway"/>
            <consortium name="Elixir Norway"/>
        </authorList>
    </citation>
    <scope>NUCLEOTIDE SEQUENCE</scope>
</reference>
<gene>
    <name evidence="2" type="ORF">CSSPTR1EN2_LOCUS3817</name>
</gene>
<proteinExistence type="predicted"/>
<protein>
    <submittedName>
        <fullName evidence="2">Uncharacterized protein</fullName>
    </submittedName>
</protein>
<feature type="region of interest" description="Disordered" evidence="1">
    <location>
        <begin position="132"/>
        <end position="164"/>
    </location>
</feature>
<keyword evidence="3" id="KW-1185">Reference proteome</keyword>
<dbReference type="Pfam" id="PF14009">
    <property type="entry name" value="PADRE"/>
    <property type="match status" value="1"/>
</dbReference>
<organism evidence="2 3">
    <name type="scientific">Sphagnum troendelagicum</name>
    <dbReference type="NCBI Taxonomy" id="128251"/>
    <lineage>
        <taxon>Eukaryota</taxon>
        <taxon>Viridiplantae</taxon>
        <taxon>Streptophyta</taxon>
        <taxon>Embryophyta</taxon>
        <taxon>Bryophyta</taxon>
        <taxon>Sphagnophytina</taxon>
        <taxon>Sphagnopsida</taxon>
        <taxon>Sphagnales</taxon>
        <taxon>Sphagnaceae</taxon>
        <taxon>Sphagnum</taxon>
    </lineage>
</organism>
<dbReference type="Proteomes" id="UP001497512">
    <property type="component" value="Chromosome 11"/>
</dbReference>
<accession>A0ABP0TI06</accession>
<evidence type="ECO:0000256" key="1">
    <source>
        <dbReference type="SAM" id="MobiDB-lite"/>
    </source>
</evidence>
<evidence type="ECO:0000313" key="2">
    <source>
        <dbReference type="EMBL" id="CAK9197123.1"/>
    </source>
</evidence>
<name>A0ABP0TI06_9BRYO</name>
<dbReference type="PANTHER" id="PTHR33052">
    <property type="entry name" value="DUF4228 DOMAIN PROTEIN-RELATED"/>
    <property type="match status" value="1"/>
</dbReference>
<sequence length="164" mass="18385">MGNVALCGAKEDGEFVTVLRGDGSVLTFYEPMLVAALLHEYPGHFVCHSSSLLLLHEGKILPPQTILTPGETYFLLPFPRKESNSIEDPQAPRRRQADSLQQQEQQQQWSGTMRFTISNKLFAKILSGSMREENVSKSRRRSNESTPLMERLKSLHSNAAVTAK</sequence>
<dbReference type="EMBL" id="OZ019903">
    <property type="protein sequence ID" value="CAK9197123.1"/>
    <property type="molecule type" value="Genomic_DNA"/>
</dbReference>
<feature type="compositionally biased region" description="Polar residues" evidence="1">
    <location>
        <begin position="155"/>
        <end position="164"/>
    </location>
</feature>